<dbReference type="RefSeq" id="WP_107865545.1">
    <property type="nucleotide sequence ID" value="NZ_QAON01000006.1"/>
</dbReference>
<dbReference type="InterPro" id="IPR019999">
    <property type="entry name" value="Anth_synth_I-like"/>
</dbReference>
<dbReference type="EMBL" id="QAON01000006">
    <property type="protein sequence ID" value="PTQ89589.1"/>
    <property type="molecule type" value="Genomic_DNA"/>
</dbReference>
<accession>A0A2T5J021</accession>
<gene>
    <name evidence="2" type="ORF">C8N29_106120</name>
</gene>
<evidence type="ECO:0000259" key="1">
    <source>
        <dbReference type="Pfam" id="PF00425"/>
    </source>
</evidence>
<comment type="caution">
    <text evidence="2">The sequence shown here is derived from an EMBL/GenBank/DDBJ whole genome shotgun (WGS) entry which is preliminary data.</text>
</comment>
<feature type="domain" description="Chorismate-utilising enzyme C-terminal" evidence="1">
    <location>
        <begin position="185"/>
        <end position="439"/>
    </location>
</feature>
<dbReference type="OrthoDB" id="9803598at2"/>
<name>A0A2T5J021_9GAMM</name>
<dbReference type="GO" id="GO:0000162">
    <property type="term" value="P:L-tryptophan biosynthetic process"/>
    <property type="evidence" value="ECO:0007669"/>
    <property type="project" value="TreeGrafter"/>
</dbReference>
<dbReference type="InterPro" id="IPR005801">
    <property type="entry name" value="ADC_synthase"/>
</dbReference>
<dbReference type="AlphaFoldDB" id="A0A2T5J021"/>
<dbReference type="Pfam" id="PF00425">
    <property type="entry name" value="Chorismate_bind"/>
    <property type="match status" value="1"/>
</dbReference>
<dbReference type="PRINTS" id="PR00095">
    <property type="entry name" value="ANTSNTHASEI"/>
</dbReference>
<reference evidence="2 3" key="1">
    <citation type="submission" date="2018-04" db="EMBL/GenBank/DDBJ databases">
        <title>Genomic Encyclopedia of Archaeal and Bacterial Type Strains, Phase II (KMG-II): from individual species to whole genera.</title>
        <authorList>
            <person name="Goeker M."/>
        </authorList>
    </citation>
    <scope>NUCLEOTIDE SEQUENCE [LARGE SCALE GENOMIC DNA]</scope>
    <source>
        <strain evidence="2 3">DSM 5822</strain>
    </source>
</reference>
<evidence type="ECO:0000313" key="2">
    <source>
        <dbReference type="EMBL" id="PTQ89589.1"/>
    </source>
</evidence>
<evidence type="ECO:0000313" key="3">
    <source>
        <dbReference type="Proteomes" id="UP000244223"/>
    </source>
</evidence>
<dbReference type="PANTHER" id="PTHR11236:SF50">
    <property type="entry name" value="AMINODEOXYCHORISMATE SYNTHASE COMPONENT 1"/>
    <property type="match status" value="1"/>
</dbReference>
<dbReference type="InterPro" id="IPR015890">
    <property type="entry name" value="Chorismate_C"/>
</dbReference>
<organism evidence="2 3">
    <name type="scientific">Agitococcus lubricus</name>
    <dbReference type="NCBI Taxonomy" id="1077255"/>
    <lineage>
        <taxon>Bacteria</taxon>
        <taxon>Pseudomonadati</taxon>
        <taxon>Pseudomonadota</taxon>
        <taxon>Gammaproteobacteria</taxon>
        <taxon>Moraxellales</taxon>
        <taxon>Moraxellaceae</taxon>
        <taxon>Agitococcus</taxon>
    </lineage>
</organism>
<keyword evidence="3" id="KW-1185">Reference proteome</keyword>
<dbReference type="GO" id="GO:0046820">
    <property type="term" value="F:4-amino-4-deoxychorismate synthase activity"/>
    <property type="evidence" value="ECO:0007669"/>
    <property type="project" value="TreeGrafter"/>
</dbReference>
<dbReference type="Gene3D" id="3.60.120.10">
    <property type="entry name" value="Anthranilate synthase"/>
    <property type="match status" value="1"/>
</dbReference>
<dbReference type="SUPFAM" id="SSF56322">
    <property type="entry name" value="ADC synthase"/>
    <property type="match status" value="1"/>
</dbReference>
<protein>
    <submittedName>
        <fullName evidence="2">Para-aminobenzoate synthetase component 1</fullName>
    </submittedName>
</protein>
<dbReference type="PANTHER" id="PTHR11236">
    <property type="entry name" value="AMINOBENZOATE/ANTHRANILATE SYNTHASE"/>
    <property type="match status" value="1"/>
</dbReference>
<sequence length="457" mass="51165">MFAFSLPAHVSTHLPFLAFSPLLQQAAWWPMWLKDADAWCLAVLPKWLVVEHDDGCYQWLRQADLSYRKVKLDTELASHVIRLSSQEVLPTITPTCTEGFSGGLMGWLGYDYQQQPAAHQELVSFPVLCFGFYDTFIRPNHHNQPTLYSAEARIGQTVLAILSTPPPSAHTDFRLDSAFVPLMSRAQYEHAFDKVEGYLRSGDCYQVNLAQGFKASCQGVAISAFDALLKLSQAPFACYSHSPYGEILSVSPELFLAFQADGTVLTRPIKGTRPRHDTPELDEAQRHDLATHPKDKAENLMIVDLLRNDLAKHARIGSVQVPTLFKVESFPQVHHLISTIRCQLAEDTHPLTLLFDAFPGGSITGAPKKRAMEIIQELENCQRSIYCGSIGYLSTGGRGRWNIAIRTLLRVNHTIYAWAGGGIVADSVCESEYQECFNKIGAILRCLEDTFWVKDKH</sequence>
<dbReference type="Proteomes" id="UP000244223">
    <property type="component" value="Unassembled WGS sequence"/>
</dbReference>
<dbReference type="NCBIfam" id="TIGR00553">
    <property type="entry name" value="pabB"/>
    <property type="match status" value="1"/>
</dbReference>
<dbReference type="GO" id="GO:0009396">
    <property type="term" value="P:folic acid-containing compound biosynthetic process"/>
    <property type="evidence" value="ECO:0007669"/>
    <property type="project" value="InterPro"/>
</dbReference>
<proteinExistence type="predicted"/>
<dbReference type="InterPro" id="IPR005802">
    <property type="entry name" value="ADC_synth_comp_1"/>
</dbReference>